<feature type="domain" description="YcaO" evidence="1">
    <location>
        <begin position="76"/>
        <end position="454"/>
    </location>
</feature>
<protein>
    <submittedName>
        <fullName evidence="2">YcaO-like family protein</fullName>
    </submittedName>
</protein>
<dbReference type="Gene3D" id="3.30.160.660">
    <property type="match status" value="1"/>
</dbReference>
<dbReference type="Gene3D" id="3.30.1330.230">
    <property type="match status" value="1"/>
</dbReference>
<gene>
    <name evidence="2" type="ORF">SU9_014015</name>
</gene>
<keyword evidence="3" id="KW-1185">Reference proteome</keyword>
<dbReference type="Pfam" id="PF02624">
    <property type="entry name" value="YcaO"/>
    <property type="match status" value="1"/>
</dbReference>
<dbReference type="Proteomes" id="UP000009036">
    <property type="component" value="Chromosome"/>
</dbReference>
<evidence type="ECO:0000313" key="3">
    <source>
        <dbReference type="Proteomes" id="UP000009036"/>
    </source>
</evidence>
<evidence type="ECO:0000259" key="1">
    <source>
        <dbReference type="PROSITE" id="PS51664"/>
    </source>
</evidence>
<reference evidence="2" key="2">
    <citation type="submission" date="2021-04" db="EMBL/GenBank/DDBJ databases">
        <authorList>
            <person name="Wen M.-L."/>
            <person name="Han X.-L."/>
            <person name="Xiong J."/>
        </authorList>
    </citation>
    <scope>NUCLEOTIDE SEQUENCE</scope>
    <source>
        <strain evidence="2">AGR0001</strain>
    </source>
</reference>
<dbReference type="NCBIfam" id="TIGR03604">
    <property type="entry name" value="TOMM_cyclo_SagD"/>
    <property type="match status" value="1"/>
</dbReference>
<accession>A0A8B1NPE0</accession>
<reference evidence="2" key="1">
    <citation type="journal article" date="2012" name="J. Bacteriol.">
        <title>Genome Sequence of Streptomyces auratus Strain AGR0001, a Phoslactomycin-Producing Actinomycete.</title>
        <authorList>
            <person name="Han X."/>
            <person name="Li M."/>
            <person name="Ding Z."/>
            <person name="Zhao J."/>
            <person name="Ji K."/>
            <person name="Wen M."/>
            <person name="Lu T."/>
        </authorList>
    </citation>
    <scope>NUCLEOTIDE SEQUENCE</scope>
    <source>
        <strain evidence="2">AGR0001</strain>
    </source>
</reference>
<dbReference type="PANTHER" id="PTHR37809">
    <property type="entry name" value="RIBOSOMAL PROTEIN S12 METHYLTHIOTRANSFERASE ACCESSORY FACTOR YCAO"/>
    <property type="match status" value="1"/>
</dbReference>
<name>A0A8B1NPE0_9ACTN</name>
<proteinExistence type="predicted"/>
<dbReference type="PROSITE" id="PS51664">
    <property type="entry name" value="YCAO"/>
    <property type="match status" value="1"/>
</dbReference>
<dbReference type="InterPro" id="IPR003776">
    <property type="entry name" value="YcaO-like_dom"/>
</dbReference>
<organism evidence="2 3">
    <name type="scientific">Streptomyces auratus AGR0001</name>
    <dbReference type="NCBI Taxonomy" id="1160718"/>
    <lineage>
        <taxon>Bacteria</taxon>
        <taxon>Bacillati</taxon>
        <taxon>Actinomycetota</taxon>
        <taxon>Actinomycetes</taxon>
        <taxon>Kitasatosporales</taxon>
        <taxon>Streptomycetaceae</taxon>
        <taxon>Streptomyces</taxon>
    </lineage>
</organism>
<sequence length="454" mass="49511">MRYPTGGEPVDVSTPELQQIASLVSPYGLVSRTTALPVADGDPEFAVRVSSIGDPSKVLHSLNGWRNDGDMGNVHGVGTALAAERAKLVSVAEALERYSTCSWHDDDISVAAEDELVDRGEEFVSPRRWPQCSERELARADCGLVPYDPAVPIRWVRAWSLTRRRPVLVPAITVYLHMAPQSPSELFTRGITTGAAVHSDVRSAVLGGLLEVVERDALSLAWLQRLRLPRLDVDPELLRPLVRAYHETGTARHLEVRLFDATTDFGIPVVYAVQLSPHEDQVAQIVCATCDADPQQAVAKIYRELASLRVALRQRVGDGQVRRPDDGTVSVTGSAAYNASAERRHVFSHLLEGERDLRRLEELPGLSAEADPLAAAVSRVAARGAEVLVADITTDEARQVGMHAVKVLVPEAMPLSFMHSERYLGTPRLYAAPTAMGYESHGEESLNPEPQPSA</sequence>
<dbReference type="KEGG" id="sauh:SU9_014015"/>
<dbReference type="PANTHER" id="PTHR37809:SF1">
    <property type="entry name" value="RIBOSOMAL PROTEIN S12 METHYLTHIOTRANSFERASE ACCESSORY FACTOR YCAO"/>
    <property type="match status" value="1"/>
</dbReference>
<dbReference type="EMBL" id="CP072931">
    <property type="protein sequence ID" value="QTZ96089.1"/>
    <property type="molecule type" value="Genomic_DNA"/>
</dbReference>
<dbReference type="InterPro" id="IPR027624">
    <property type="entry name" value="TOMM_cyclo_SagD"/>
</dbReference>
<dbReference type="Gene3D" id="3.30.40.250">
    <property type="match status" value="1"/>
</dbReference>
<evidence type="ECO:0000313" key="2">
    <source>
        <dbReference type="EMBL" id="QTZ96089.1"/>
    </source>
</evidence>
<dbReference type="AlphaFoldDB" id="A0A8B1NPE0"/>